<dbReference type="InterPro" id="IPR006327">
    <property type="entry name" value="PTS_IIC_fruc"/>
</dbReference>
<dbReference type="GO" id="GO:0005351">
    <property type="term" value="F:carbohydrate:proton symporter activity"/>
    <property type="evidence" value="ECO:0007669"/>
    <property type="project" value="InterPro"/>
</dbReference>
<dbReference type="SUPFAM" id="SSF52794">
    <property type="entry name" value="PTS system IIB component-like"/>
    <property type="match status" value="1"/>
</dbReference>
<evidence type="ECO:0000259" key="16">
    <source>
        <dbReference type="PROSITE" id="PS51104"/>
    </source>
</evidence>
<dbReference type="InParanoid" id="A0A5R8QF99"/>
<name>A0A5R8QF99_9FIRM</name>
<evidence type="ECO:0000259" key="15">
    <source>
        <dbReference type="PROSITE" id="PS51099"/>
    </source>
</evidence>
<evidence type="ECO:0000256" key="9">
    <source>
        <dbReference type="ARBA" id="ARBA00022692"/>
    </source>
</evidence>
<dbReference type="AlphaFoldDB" id="A0A5R8QF99"/>
<evidence type="ECO:0000313" key="17">
    <source>
        <dbReference type="EMBL" id="TLG76685.1"/>
    </source>
</evidence>
<dbReference type="EMBL" id="VBWP01000002">
    <property type="protein sequence ID" value="TLG76685.1"/>
    <property type="molecule type" value="Genomic_DNA"/>
</dbReference>
<dbReference type="InterPro" id="IPR050864">
    <property type="entry name" value="Bacterial_PTS_Sugar_Transport"/>
</dbReference>
<comment type="caution">
    <text evidence="17">The sequence shown here is derived from an EMBL/GenBank/DDBJ whole genome shotgun (WGS) entry which is preliminary data.</text>
</comment>
<dbReference type="InterPro" id="IPR004715">
    <property type="entry name" value="PTS_IIA_fruc"/>
</dbReference>
<dbReference type="FunFam" id="3.40.50.2300:FF:000014">
    <property type="entry name" value="PTS system fructose-like transporter subunit IIB"/>
    <property type="match status" value="1"/>
</dbReference>
<feature type="transmembrane region" description="Helical" evidence="13">
    <location>
        <begin position="518"/>
        <end position="538"/>
    </location>
</feature>
<feature type="transmembrane region" description="Helical" evidence="13">
    <location>
        <begin position="291"/>
        <end position="311"/>
    </location>
</feature>
<organism evidence="17 18">
    <name type="scientific">Culicoidibacter larvae</name>
    <dbReference type="NCBI Taxonomy" id="2579976"/>
    <lineage>
        <taxon>Bacteria</taxon>
        <taxon>Bacillati</taxon>
        <taxon>Bacillota</taxon>
        <taxon>Culicoidibacteria</taxon>
        <taxon>Culicoidibacterales</taxon>
        <taxon>Culicoidibacteraceae</taxon>
        <taxon>Culicoidibacter</taxon>
    </lineage>
</organism>
<keyword evidence="5" id="KW-0597">Phosphoprotein</keyword>
<evidence type="ECO:0000256" key="5">
    <source>
        <dbReference type="ARBA" id="ARBA00022553"/>
    </source>
</evidence>
<dbReference type="OrthoDB" id="9782569at2"/>
<dbReference type="RefSeq" id="WP_138190322.1">
    <property type="nucleotide sequence ID" value="NZ_VBWP01000002.1"/>
</dbReference>
<dbReference type="InterPro" id="IPR013014">
    <property type="entry name" value="PTS_EIIC_2"/>
</dbReference>
<dbReference type="PROSITE" id="PS51099">
    <property type="entry name" value="PTS_EIIB_TYPE_2"/>
    <property type="match status" value="1"/>
</dbReference>
<sequence>MNVQSILKKELIILDADYATKAEVIDALLDKMSDLGVFSDKAAVKAAVYEREAVSPTGLENGLAIPHGKSAAIKEAAVGVARLKRPIADWESIDKNNQVDLVFLLAIPDQEAGSTHLQLLADLSTRLADKSAADQLKAAKTKEEFIAFFGQDVKKATVSSGSDKFILGVTACSTGIAHTYMAASSLEAAAAELGYAIKVEKQGANGLEDKITAEDVKRAEAVIFAVDVAVKEKARFAGLPYVETRVAEPLHDAKAIVERVLNNPDGVVEGDTLAGDIEADMQKRGKFFGRAYQGILTGISYMIPVLVGAGLMTGIAKLLAMAFGVTDIITTGAIWNEPNQLIICLFYLDKFGSLLLGFIYPIFAMFAAYSIADRPGLIPGFAGGVLAAGINYTIWGIGGHVPSGFIGALILGLAAGFIADFFNRKIKVSKNLNAIKPMLIIPGLTLLLVFLLNYTVVEPVFGFVNQWLQDAIRSASDLGQYTMSAIIAGLTAFDLGGPVNKAAGAVAIPLATEGVFPLTARVLSIVIPPIGLGLATVLDRFVVGRRVFEDDLRITGNTSLLLGFIAVSEGAIPFMLKNPLITIPINIIGAILGSWVAIFFGAEQWLPLPAIWGWPLVTNLPAYLLGLAVGVLFIAFANIFVRFYIIKRHERKQQA</sequence>
<dbReference type="GO" id="GO:0009401">
    <property type="term" value="P:phosphoenolpyruvate-dependent sugar phosphotransferase system"/>
    <property type="evidence" value="ECO:0007669"/>
    <property type="project" value="UniProtKB-KW"/>
</dbReference>
<keyword evidence="6" id="KW-0762">Sugar transport</keyword>
<evidence type="ECO:0000256" key="2">
    <source>
        <dbReference type="ARBA" id="ARBA00004496"/>
    </source>
</evidence>
<dbReference type="Pfam" id="PF02302">
    <property type="entry name" value="PTS_IIB"/>
    <property type="match status" value="1"/>
</dbReference>
<dbReference type="PANTHER" id="PTHR30505">
    <property type="entry name" value="FRUCTOSE-LIKE PERMEASE"/>
    <property type="match status" value="1"/>
</dbReference>
<protein>
    <submittedName>
        <fullName evidence="17">PTS fructose transporter subunit IIABC</fullName>
    </submittedName>
</protein>
<dbReference type="Gene3D" id="3.40.50.2300">
    <property type="match status" value="1"/>
</dbReference>
<keyword evidence="7" id="KW-0808">Transferase</keyword>
<dbReference type="InterPro" id="IPR013011">
    <property type="entry name" value="PTS_EIIB_2"/>
</dbReference>
<dbReference type="InterPro" id="IPR003501">
    <property type="entry name" value="PTS_EIIB_2/3"/>
</dbReference>
<evidence type="ECO:0000256" key="6">
    <source>
        <dbReference type="ARBA" id="ARBA00022597"/>
    </source>
</evidence>
<evidence type="ECO:0000256" key="11">
    <source>
        <dbReference type="ARBA" id="ARBA00022989"/>
    </source>
</evidence>
<dbReference type="PROSITE" id="PS51104">
    <property type="entry name" value="PTS_EIIC_TYPE_2"/>
    <property type="match status" value="1"/>
</dbReference>
<accession>A0A5R8QF99</accession>
<evidence type="ECO:0000313" key="18">
    <source>
        <dbReference type="Proteomes" id="UP000306912"/>
    </source>
</evidence>
<evidence type="ECO:0000256" key="4">
    <source>
        <dbReference type="ARBA" id="ARBA00022475"/>
    </source>
</evidence>
<reference evidence="17 18" key="1">
    <citation type="submission" date="2019-05" db="EMBL/GenBank/DDBJ databases">
        <title>Culicoidintestinum kansasii gen. nov., sp. nov. from the gastrointestinal tract of the biting midge, Culicoides sonorensis.</title>
        <authorList>
            <person name="Neupane S."/>
            <person name="Ghosh A."/>
            <person name="Gunther S."/>
            <person name="Martin K."/>
            <person name="Zurek L."/>
        </authorList>
    </citation>
    <scope>NUCLEOTIDE SEQUENCE [LARGE SCALE GENOMIC DNA]</scope>
    <source>
        <strain evidence="17 18">CS-1</strain>
    </source>
</reference>
<dbReference type="GO" id="GO:0005886">
    <property type="term" value="C:plasma membrane"/>
    <property type="evidence" value="ECO:0007669"/>
    <property type="project" value="UniProtKB-SubCell"/>
</dbReference>
<feature type="transmembrane region" description="Helical" evidence="13">
    <location>
        <begin position="434"/>
        <end position="456"/>
    </location>
</feature>
<evidence type="ECO:0000256" key="12">
    <source>
        <dbReference type="ARBA" id="ARBA00023136"/>
    </source>
</evidence>
<dbReference type="CDD" id="cd00211">
    <property type="entry name" value="PTS_IIA_fru"/>
    <property type="match status" value="1"/>
</dbReference>
<feature type="domain" description="PTS EIIA type-2" evidence="14">
    <location>
        <begin position="5"/>
        <end position="152"/>
    </location>
</feature>
<keyword evidence="10" id="KW-0418">Kinase</keyword>
<dbReference type="FunFam" id="3.40.930.10:FF:000009">
    <property type="entry name" value="PTS system, fructose specific IIABC component"/>
    <property type="match status" value="1"/>
</dbReference>
<evidence type="ECO:0000256" key="8">
    <source>
        <dbReference type="ARBA" id="ARBA00022683"/>
    </source>
</evidence>
<dbReference type="PROSITE" id="PS51094">
    <property type="entry name" value="PTS_EIIA_TYPE_2"/>
    <property type="match status" value="1"/>
</dbReference>
<dbReference type="GO" id="GO:0022877">
    <property type="term" value="F:protein-N(PI)-phosphohistidine-fructose phosphotransferase system transporter activity"/>
    <property type="evidence" value="ECO:0007669"/>
    <property type="project" value="InterPro"/>
</dbReference>
<dbReference type="Gene3D" id="3.40.930.10">
    <property type="entry name" value="Mannitol-specific EII, Chain A"/>
    <property type="match status" value="1"/>
</dbReference>
<dbReference type="InterPro" id="IPR036095">
    <property type="entry name" value="PTS_EIIB-like_sf"/>
</dbReference>
<dbReference type="SUPFAM" id="SSF55804">
    <property type="entry name" value="Phoshotransferase/anion transport protein"/>
    <property type="match status" value="1"/>
</dbReference>
<evidence type="ECO:0000256" key="3">
    <source>
        <dbReference type="ARBA" id="ARBA00022448"/>
    </source>
</evidence>
<feature type="transmembrane region" description="Helical" evidence="13">
    <location>
        <begin position="376"/>
        <end position="395"/>
    </location>
</feature>
<gene>
    <name evidence="17" type="ORF">FEZ08_03465</name>
</gene>
<evidence type="ECO:0000256" key="10">
    <source>
        <dbReference type="ARBA" id="ARBA00022777"/>
    </source>
</evidence>
<dbReference type="NCBIfam" id="TIGR00829">
    <property type="entry name" value="FRU"/>
    <property type="match status" value="1"/>
</dbReference>
<feature type="domain" description="PTS EIIC type-2" evidence="16">
    <location>
        <begin position="291"/>
        <end position="643"/>
    </location>
</feature>
<dbReference type="NCBIfam" id="TIGR01427">
    <property type="entry name" value="PTS_IIC_fructo"/>
    <property type="match status" value="1"/>
</dbReference>
<feature type="domain" description="PTS EIIB type-2" evidence="15">
    <location>
        <begin position="164"/>
        <end position="262"/>
    </location>
</feature>
<keyword evidence="11 13" id="KW-1133">Transmembrane helix</keyword>
<dbReference type="InterPro" id="IPR002178">
    <property type="entry name" value="PTS_EIIA_type-2_dom"/>
</dbReference>
<keyword evidence="18" id="KW-1185">Reference proteome</keyword>
<dbReference type="NCBIfam" id="TIGR00848">
    <property type="entry name" value="fruA"/>
    <property type="match status" value="1"/>
</dbReference>
<dbReference type="GO" id="GO:0090563">
    <property type="term" value="F:protein-phosphocysteine-sugar phosphotransferase activity"/>
    <property type="evidence" value="ECO:0007669"/>
    <property type="project" value="TreeGrafter"/>
</dbReference>
<feature type="transmembrane region" description="Helical" evidence="13">
    <location>
        <begin position="351"/>
        <end position="369"/>
    </location>
</feature>
<keyword evidence="3" id="KW-0813">Transport</keyword>
<dbReference type="GO" id="GO:0016301">
    <property type="term" value="F:kinase activity"/>
    <property type="evidence" value="ECO:0007669"/>
    <property type="project" value="UniProtKB-KW"/>
</dbReference>
<comment type="subcellular location">
    <subcellularLocation>
        <location evidence="1">Cell inner membrane</location>
        <topology evidence="1">Multi-pass membrane protein</topology>
    </subcellularLocation>
    <subcellularLocation>
        <location evidence="2">Cytoplasm</location>
    </subcellularLocation>
</comment>
<feature type="transmembrane region" description="Helical" evidence="13">
    <location>
        <begin position="583"/>
        <end position="602"/>
    </location>
</feature>
<feature type="transmembrane region" description="Helical" evidence="13">
    <location>
        <begin position="622"/>
        <end position="645"/>
    </location>
</feature>
<keyword evidence="9 13" id="KW-0812">Transmembrane</keyword>
<dbReference type="CDD" id="cd05569">
    <property type="entry name" value="PTS_IIB_fructose"/>
    <property type="match status" value="1"/>
</dbReference>
<feature type="transmembrane region" description="Helical" evidence="13">
    <location>
        <begin position="401"/>
        <end position="422"/>
    </location>
</feature>
<dbReference type="GO" id="GO:0005737">
    <property type="term" value="C:cytoplasm"/>
    <property type="evidence" value="ECO:0007669"/>
    <property type="project" value="UniProtKB-SubCell"/>
</dbReference>
<dbReference type="Pfam" id="PF00359">
    <property type="entry name" value="PTS_EIIA_2"/>
    <property type="match status" value="1"/>
</dbReference>
<keyword evidence="8" id="KW-0598">Phosphotransferase system</keyword>
<dbReference type="InterPro" id="IPR016152">
    <property type="entry name" value="PTrfase/Anion_transptr"/>
</dbReference>
<keyword evidence="4" id="KW-1003">Cell membrane</keyword>
<proteinExistence type="predicted"/>
<evidence type="ECO:0000256" key="1">
    <source>
        <dbReference type="ARBA" id="ARBA00004429"/>
    </source>
</evidence>
<dbReference type="InterPro" id="IPR003353">
    <property type="entry name" value="PTS_IIB_fruc"/>
</dbReference>
<dbReference type="Proteomes" id="UP000306912">
    <property type="component" value="Unassembled WGS sequence"/>
</dbReference>
<evidence type="ECO:0000259" key="14">
    <source>
        <dbReference type="PROSITE" id="PS51094"/>
    </source>
</evidence>
<dbReference type="PANTHER" id="PTHR30505:SF0">
    <property type="entry name" value="FRUCTOSE-LIKE PTS SYSTEM EIIBC COMPONENT-RELATED"/>
    <property type="match status" value="1"/>
</dbReference>
<evidence type="ECO:0000256" key="13">
    <source>
        <dbReference type="SAM" id="Phobius"/>
    </source>
</evidence>
<evidence type="ECO:0000256" key="7">
    <source>
        <dbReference type="ARBA" id="ARBA00022679"/>
    </source>
</evidence>
<keyword evidence="12 13" id="KW-0472">Membrane</keyword>